<feature type="region of interest" description="Disordered" evidence="1">
    <location>
        <begin position="182"/>
        <end position="210"/>
    </location>
</feature>
<dbReference type="Pfam" id="PF25871">
    <property type="entry name" value="HTH_76"/>
    <property type="match status" value="1"/>
</dbReference>
<feature type="compositionally biased region" description="Low complexity" evidence="1">
    <location>
        <begin position="182"/>
        <end position="197"/>
    </location>
</feature>
<reference evidence="4" key="2">
    <citation type="submission" date="2024-01" db="EMBL/GenBank/DDBJ databases">
        <title>Comparative genomics of Cryptococcus and Kwoniella reveals pathogenesis evolution and contrasting modes of karyotype evolution via chromosome fusion or intercentromeric recombination.</title>
        <authorList>
            <person name="Coelho M.A."/>
            <person name="David-Palma M."/>
            <person name="Shea T."/>
            <person name="Bowers K."/>
            <person name="McGinley-Smith S."/>
            <person name="Mohammad A.W."/>
            <person name="Gnirke A."/>
            <person name="Yurkov A.M."/>
            <person name="Nowrousian M."/>
            <person name="Sun S."/>
            <person name="Cuomo C.A."/>
            <person name="Heitman J."/>
        </authorList>
    </citation>
    <scope>NUCLEOTIDE SEQUENCE</scope>
    <source>
        <strain evidence="4">CBS 12478</strain>
    </source>
</reference>
<dbReference type="AlphaFoldDB" id="A0AAJ8N084"/>
<dbReference type="RefSeq" id="XP_031857519.2">
    <property type="nucleotide sequence ID" value="XM_032008198.2"/>
</dbReference>
<dbReference type="PANTHER" id="PTHR36855:SF1">
    <property type="entry name" value="PEROXISOME MEMBRANE ANCHOR PROTEIN PEX14P N-TERMINAL DOMAIN-CONTAINING PROTEIN"/>
    <property type="match status" value="1"/>
</dbReference>
<keyword evidence="5" id="KW-1185">Reference proteome</keyword>
<name>A0AAJ8N084_9TREE</name>
<evidence type="ECO:0000313" key="5">
    <source>
        <dbReference type="Proteomes" id="UP000322225"/>
    </source>
</evidence>
<feature type="domain" description="Peroxisomal membrane protein PEX14-like KPWE" evidence="2">
    <location>
        <begin position="222"/>
        <end position="267"/>
    </location>
</feature>
<evidence type="ECO:0000256" key="1">
    <source>
        <dbReference type="SAM" id="MobiDB-lite"/>
    </source>
</evidence>
<feature type="domain" description="PEX14-like helix-turn-helix" evidence="3">
    <location>
        <begin position="111"/>
        <end position="176"/>
    </location>
</feature>
<dbReference type="Proteomes" id="UP000322225">
    <property type="component" value="Chromosome 12"/>
</dbReference>
<accession>A0AAJ8N084</accession>
<dbReference type="Pfam" id="PF17733">
    <property type="entry name" value="KPWE_dom"/>
    <property type="match status" value="1"/>
</dbReference>
<evidence type="ECO:0000259" key="3">
    <source>
        <dbReference type="Pfam" id="PF25871"/>
    </source>
</evidence>
<organism evidence="4 5">
    <name type="scientific">Kwoniella shandongensis</name>
    <dbReference type="NCBI Taxonomy" id="1734106"/>
    <lineage>
        <taxon>Eukaryota</taxon>
        <taxon>Fungi</taxon>
        <taxon>Dikarya</taxon>
        <taxon>Basidiomycota</taxon>
        <taxon>Agaricomycotina</taxon>
        <taxon>Tremellomycetes</taxon>
        <taxon>Tremellales</taxon>
        <taxon>Cryptococcaceae</taxon>
        <taxon>Kwoniella</taxon>
    </lineage>
</organism>
<feature type="compositionally biased region" description="Acidic residues" evidence="1">
    <location>
        <begin position="385"/>
        <end position="396"/>
    </location>
</feature>
<evidence type="ECO:0000313" key="4">
    <source>
        <dbReference type="EMBL" id="WWD21837.1"/>
    </source>
</evidence>
<dbReference type="PANTHER" id="PTHR36855">
    <property type="entry name" value="CHROMOSOME 10, WHOLE GENOME SHOTGUN SEQUENCE"/>
    <property type="match status" value="1"/>
</dbReference>
<feature type="region of interest" description="Disordered" evidence="1">
    <location>
        <begin position="376"/>
        <end position="411"/>
    </location>
</feature>
<sequence>MCQHDLVQPYSYLAQDHEPHIATPSSRVSRKVRTIRITTLRSLRLSQLPFAKMQSLPSESSSSASSSRSFLLAPTPPIPGLTRSGSGTGSGSASGTASVGSGESQPGQYRDLIEEFKGYPFTLDQEFKAGLPAVVAQIRSMRLGPLGADEMVAKAQWFYFTRKKGVELPWSVYASYIRILEPRSSPSPRTTPKSSSRQLEPAELEGQRTMSASAVAEGDGGMSFDMLCRLVAEGKAGDLKGVTIPDELNPAAPTPSTLPQRPKPWEQRTATQTQLGPVHTIPFPPRLSYPPSVSQYTPPAGRKAPSPALNPLAATRTPPGGQLTLSPEIPLSPAYLASLEPPPSTMRNTSDTPYIPPNLNMEVETMEHLAQLLNGGSISSHPEEGAGEEGGEDEYDQWYGTIHGPSGSGGH</sequence>
<dbReference type="EMBL" id="CP144062">
    <property type="protein sequence ID" value="WWD21837.1"/>
    <property type="molecule type" value="Genomic_DNA"/>
</dbReference>
<dbReference type="InterPro" id="IPR040554">
    <property type="entry name" value="KPWE_PEX14_dom"/>
</dbReference>
<protein>
    <submittedName>
        <fullName evidence="4">Uncharacterized protein</fullName>
    </submittedName>
</protein>
<feature type="region of interest" description="Disordered" evidence="1">
    <location>
        <begin position="76"/>
        <end position="107"/>
    </location>
</feature>
<evidence type="ECO:0000259" key="2">
    <source>
        <dbReference type="Pfam" id="PF17733"/>
    </source>
</evidence>
<dbReference type="GeneID" id="43592370"/>
<dbReference type="KEGG" id="ksn:43592370"/>
<gene>
    <name evidence="4" type="ORF">CI109_106325</name>
</gene>
<feature type="compositionally biased region" description="Low complexity" evidence="1">
    <location>
        <begin position="93"/>
        <end position="102"/>
    </location>
</feature>
<feature type="region of interest" description="Disordered" evidence="1">
    <location>
        <begin position="242"/>
        <end position="316"/>
    </location>
</feature>
<dbReference type="InterPro" id="IPR058841">
    <property type="entry name" value="HTH_76"/>
</dbReference>
<proteinExistence type="predicted"/>
<reference evidence="4" key="1">
    <citation type="submission" date="2017-08" db="EMBL/GenBank/DDBJ databases">
        <authorList>
            <person name="Cuomo C."/>
            <person name="Billmyre B."/>
            <person name="Heitman J."/>
        </authorList>
    </citation>
    <scope>NUCLEOTIDE SEQUENCE</scope>
    <source>
        <strain evidence="4">CBS 12478</strain>
    </source>
</reference>